<gene>
    <name evidence="2" type="ORF">AV274_0825</name>
</gene>
<feature type="region of interest" description="Disordered" evidence="1">
    <location>
        <begin position="68"/>
        <end position="108"/>
    </location>
</feature>
<dbReference type="PANTHER" id="PTHR22599">
    <property type="entry name" value="MPS ONE BINDER KINASE ACTIVATOR-LIKE MOB"/>
    <property type="match status" value="1"/>
</dbReference>
<dbReference type="SMART" id="SM01388">
    <property type="entry name" value="Mob1_phocein"/>
    <property type="match status" value="1"/>
</dbReference>
<proteinExistence type="predicted"/>
<dbReference type="Gene3D" id="1.20.140.30">
    <property type="entry name" value="MOB kinase activator"/>
    <property type="match status" value="1"/>
</dbReference>
<evidence type="ECO:0000313" key="3">
    <source>
        <dbReference type="Proteomes" id="UP000078348"/>
    </source>
</evidence>
<dbReference type="STRING" id="478820.A0A196SNM3"/>
<organism evidence="2 3">
    <name type="scientific">Blastocystis sp. subtype 1 (strain ATCC 50177 / NandII)</name>
    <dbReference type="NCBI Taxonomy" id="478820"/>
    <lineage>
        <taxon>Eukaryota</taxon>
        <taxon>Sar</taxon>
        <taxon>Stramenopiles</taxon>
        <taxon>Bigyra</taxon>
        <taxon>Opalozoa</taxon>
        <taxon>Opalinata</taxon>
        <taxon>Blastocystidae</taxon>
        <taxon>Blastocystis</taxon>
    </lineage>
</organism>
<protein>
    <submittedName>
        <fullName evidence="2">Mps1 binder-like protein</fullName>
    </submittedName>
</protein>
<keyword evidence="3" id="KW-1185">Reference proteome</keyword>
<name>A0A196SNM3_BLAHN</name>
<dbReference type="InterPro" id="IPR005301">
    <property type="entry name" value="MOB_kinase_act_fam"/>
</dbReference>
<dbReference type="EMBL" id="LXWW01000030">
    <property type="protein sequence ID" value="OAO17444.1"/>
    <property type="molecule type" value="Genomic_DNA"/>
</dbReference>
<dbReference type="AlphaFoldDB" id="A0A196SNM3"/>
<reference evidence="2 3" key="1">
    <citation type="submission" date="2016-05" db="EMBL/GenBank/DDBJ databases">
        <title>Nuclear genome of Blastocystis sp. subtype 1 NandII.</title>
        <authorList>
            <person name="Gentekaki E."/>
            <person name="Curtis B."/>
            <person name="Stairs C."/>
            <person name="Eme L."/>
            <person name="Herman E."/>
            <person name="Klimes V."/>
            <person name="Arias M.C."/>
            <person name="Elias M."/>
            <person name="Hilliou F."/>
            <person name="Klute M."/>
            <person name="Malik S.-B."/>
            <person name="Pightling A."/>
            <person name="Rachubinski R."/>
            <person name="Salas D."/>
            <person name="Schlacht A."/>
            <person name="Suga H."/>
            <person name="Archibald J."/>
            <person name="Ball S.G."/>
            <person name="Clark G."/>
            <person name="Dacks J."/>
            <person name="Van Der Giezen M."/>
            <person name="Tsaousis A."/>
            <person name="Roger A."/>
        </authorList>
    </citation>
    <scope>NUCLEOTIDE SEQUENCE [LARGE SCALE GENOMIC DNA]</scope>
    <source>
        <strain evidence="3">ATCC 50177 / NandII</strain>
    </source>
</reference>
<accession>A0A196SNM3</accession>
<dbReference type="Proteomes" id="UP000078348">
    <property type="component" value="Unassembled WGS sequence"/>
</dbReference>
<evidence type="ECO:0000256" key="1">
    <source>
        <dbReference type="SAM" id="MobiDB-lite"/>
    </source>
</evidence>
<comment type="caution">
    <text evidence="2">The sequence shown here is derived from an EMBL/GenBank/DDBJ whole genome shotgun (WGS) entry which is preliminary data.</text>
</comment>
<evidence type="ECO:0000313" key="2">
    <source>
        <dbReference type="EMBL" id="OAO17444.1"/>
    </source>
</evidence>
<dbReference type="OrthoDB" id="8170117at2759"/>
<dbReference type="Pfam" id="PF03637">
    <property type="entry name" value="Mob1_phocein"/>
    <property type="match status" value="1"/>
</dbReference>
<feature type="compositionally biased region" description="Basic and acidic residues" evidence="1">
    <location>
        <begin position="83"/>
        <end position="92"/>
    </location>
</feature>
<dbReference type="SUPFAM" id="SSF101152">
    <property type="entry name" value="Mob1/phocein"/>
    <property type="match status" value="1"/>
</dbReference>
<dbReference type="InterPro" id="IPR036703">
    <property type="entry name" value="MOB_kinase_act_sf"/>
</dbReference>
<sequence>MITARLHSLPSFSQIHTHLTSIHPPQQEHTITKSPQFPSLFNSVCCSNSCHTMGSICSKGSYEKMAGKKNKKKATENPADLDTTMRDDYRGHKDSHRSHRSLKEIEEEPVKLTKKEQRKMMYSSEGADGFTSETLDNDYQLTQLVKLPPNVTVEEWIYSNLVDFVQEITLLYDSISDECTSATCPEMTAGPHYTYLWTDAHGSNPVNMSANEYVNTLFQYISDLFKRPPFIDCKNGVFPEEFIPTVKNIFKRLFRVYSHVYHHHLNEFIRTGAEVHLNTSFKHFVLFEREFGLVSRKEELPLRKLIKRLIRDDDHEDDGKEVVPATNSASYRAAY</sequence>